<evidence type="ECO:0000256" key="3">
    <source>
        <dbReference type="ARBA" id="ARBA00023015"/>
    </source>
</evidence>
<dbReference type="InterPro" id="IPR050370">
    <property type="entry name" value="HES_HEY"/>
</dbReference>
<keyword evidence="2" id="KW-0678">Repressor</keyword>
<dbReference type="InterPro" id="IPR011598">
    <property type="entry name" value="bHLH_dom"/>
</dbReference>
<dbReference type="PROSITE" id="PS50888">
    <property type="entry name" value="BHLH"/>
    <property type="match status" value="1"/>
</dbReference>
<sequence length="301" mass="33839">MNETLNIFKVIATTKCNTTSETCQLWKPNVNPISQQARWSSRVHVLLSQRHSHLRQDSKTMDGGPPSTRETRINTALSLRSAHSSSPPRKEHIASLLKAQLLAKDMTPRITPETTQLVPSRSTVAQRKEANELRKTLKPLLEKKRRARINDSLGQLKTLILPLVGKDNAPYSKLEKANILEMTVRFLRDLPSSSVKSSSDSYKEGYKACLQRVTALIPKTNLDKDSCQRVNDFIQQAMSASVDPACQNCCAQSSRAFPQIQQRLLSLKANVGSRIENHSNSLPNRPQPVPQTINANMWRPW</sequence>
<dbReference type="Gene3D" id="4.10.280.10">
    <property type="entry name" value="Helix-loop-helix DNA-binding domain"/>
    <property type="match status" value="1"/>
</dbReference>
<dbReference type="GO" id="GO:0046983">
    <property type="term" value="F:protein dimerization activity"/>
    <property type="evidence" value="ECO:0007669"/>
    <property type="project" value="InterPro"/>
</dbReference>
<dbReference type="GO" id="GO:0003677">
    <property type="term" value="F:DNA binding"/>
    <property type="evidence" value="ECO:0007669"/>
    <property type="project" value="UniProtKB-KW"/>
</dbReference>
<evidence type="ECO:0000256" key="4">
    <source>
        <dbReference type="ARBA" id="ARBA00023125"/>
    </source>
</evidence>
<proteinExistence type="predicted"/>
<comment type="subcellular location">
    <subcellularLocation>
        <location evidence="1">Nucleus</location>
    </subcellularLocation>
</comment>
<keyword evidence="6" id="KW-0539">Nucleus</keyword>
<accession>A0A8C7QFA7</accession>
<dbReference type="InterPro" id="IPR036638">
    <property type="entry name" value="HLH_DNA-bd_sf"/>
</dbReference>
<dbReference type="SUPFAM" id="SSF47459">
    <property type="entry name" value="HLH, helix-loop-helix DNA-binding domain"/>
    <property type="match status" value="1"/>
</dbReference>
<evidence type="ECO:0000256" key="7">
    <source>
        <dbReference type="SAM" id="MobiDB-lite"/>
    </source>
</evidence>
<evidence type="ECO:0000313" key="9">
    <source>
        <dbReference type="Ensembl" id="ENSOMYP00000037766.2"/>
    </source>
</evidence>
<reference evidence="9" key="3">
    <citation type="submission" date="2025-09" db="UniProtKB">
        <authorList>
            <consortium name="Ensembl"/>
        </authorList>
    </citation>
    <scope>IDENTIFICATION</scope>
</reference>
<dbReference type="PANTHER" id="PTHR10985">
    <property type="entry name" value="BASIC HELIX-LOOP-HELIX TRANSCRIPTION FACTOR, HES-RELATED"/>
    <property type="match status" value="1"/>
</dbReference>
<reference evidence="9" key="1">
    <citation type="submission" date="2020-07" db="EMBL/GenBank/DDBJ databases">
        <title>A long reads based de novo assembly of the rainbow trout Arlee double haploid line genome.</title>
        <authorList>
            <person name="Gao G."/>
            <person name="Palti Y."/>
        </authorList>
    </citation>
    <scope>NUCLEOTIDE SEQUENCE [LARGE SCALE GENOMIC DNA]</scope>
</reference>
<evidence type="ECO:0000256" key="1">
    <source>
        <dbReference type="ARBA" id="ARBA00004123"/>
    </source>
</evidence>
<keyword evidence="10" id="KW-1185">Reference proteome</keyword>
<evidence type="ECO:0000313" key="10">
    <source>
        <dbReference type="Proteomes" id="UP000694395"/>
    </source>
</evidence>
<name>A0A8C7QFA7_ONCMY</name>
<protein>
    <recommendedName>
        <fullName evidence="8">BHLH domain-containing protein</fullName>
    </recommendedName>
</protein>
<evidence type="ECO:0000259" key="8">
    <source>
        <dbReference type="PROSITE" id="PS50888"/>
    </source>
</evidence>
<dbReference type="Pfam" id="PF00010">
    <property type="entry name" value="HLH"/>
    <property type="match status" value="1"/>
</dbReference>
<dbReference type="AlphaFoldDB" id="A0A8C7QFA7"/>
<dbReference type="FunFam" id="4.10.280.10:FF:000009">
    <property type="entry name" value="Transcription factor HES-1"/>
    <property type="match status" value="1"/>
</dbReference>
<keyword evidence="3" id="KW-0805">Transcription regulation</keyword>
<dbReference type="GeneTree" id="ENSGT00940000161602"/>
<dbReference type="SMART" id="SM00353">
    <property type="entry name" value="HLH"/>
    <property type="match status" value="1"/>
</dbReference>
<dbReference type="Proteomes" id="UP000694395">
    <property type="component" value="Chromosome 16"/>
</dbReference>
<dbReference type="GO" id="GO:0005634">
    <property type="term" value="C:nucleus"/>
    <property type="evidence" value="ECO:0007669"/>
    <property type="project" value="UniProtKB-SubCell"/>
</dbReference>
<evidence type="ECO:0000256" key="2">
    <source>
        <dbReference type="ARBA" id="ARBA00022491"/>
    </source>
</evidence>
<feature type="region of interest" description="Disordered" evidence="7">
    <location>
        <begin position="50"/>
        <end position="70"/>
    </location>
</feature>
<evidence type="ECO:0000256" key="6">
    <source>
        <dbReference type="ARBA" id="ARBA00023242"/>
    </source>
</evidence>
<reference evidence="9" key="2">
    <citation type="submission" date="2025-08" db="UniProtKB">
        <authorList>
            <consortium name="Ensembl"/>
        </authorList>
    </citation>
    <scope>IDENTIFICATION</scope>
</reference>
<feature type="domain" description="BHLH" evidence="8">
    <location>
        <begin position="133"/>
        <end position="190"/>
    </location>
</feature>
<evidence type="ECO:0000256" key="5">
    <source>
        <dbReference type="ARBA" id="ARBA00023163"/>
    </source>
</evidence>
<organism evidence="9 10">
    <name type="scientific">Oncorhynchus mykiss</name>
    <name type="common">Rainbow trout</name>
    <name type="synonym">Salmo gairdneri</name>
    <dbReference type="NCBI Taxonomy" id="8022"/>
    <lineage>
        <taxon>Eukaryota</taxon>
        <taxon>Metazoa</taxon>
        <taxon>Chordata</taxon>
        <taxon>Craniata</taxon>
        <taxon>Vertebrata</taxon>
        <taxon>Euteleostomi</taxon>
        <taxon>Actinopterygii</taxon>
        <taxon>Neopterygii</taxon>
        <taxon>Teleostei</taxon>
        <taxon>Protacanthopterygii</taxon>
        <taxon>Salmoniformes</taxon>
        <taxon>Salmonidae</taxon>
        <taxon>Salmoninae</taxon>
        <taxon>Oncorhynchus</taxon>
    </lineage>
</organism>
<keyword evidence="4" id="KW-0238">DNA-binding</keyword>
<dbReference type="Ensembl" id="ENSOMYT00000041247.2">
    <property type="protein sequence ID" value="ENSOMYP00000037766.2"/>
    <property type="gene ID" value="ENSOMYG00000017558.2"/>
</dbReference>
<keyword evidence="5" id="KW-0804">Transcription</keyword>